<dbReference type="EMBL" id="JBEWLY010000017">
    <property type="protein sequence ID" value="MET1755945.1"/>
    <property type="molecule type" value="Genomic_DNA"/>
</dbReference>
<keyword evidence="2" id="KW-1185">Reference proteome</keyword>
<protein>
    <recommendedName>
        <fullName evidence="3">Response regulator</fullName>
    </recommendedName>
</protein>
<dbReference type="Proteomes" id="UP001548713">
    <property type="component" value="Unassembled WGS sequence"/>
</dbReference>
<evidence type="ECO:0000313" key="2">
    <source>
        <dbReference type="Proteomes" id="UP001548713"/>
    </source>
</evidence>
<evidence type="ECO:0008006" key="3">
    <source>
        <dbReference type="Google" id="ProtNLM"/>
    </source>
</evidence>
<gene>
    <name evidence="1" type="ORF">ABVV53_10815</name>
</gene>
<dbReference type="SUPFAM" id="SSF52172">
    <property type="entry name" value="CheY-like"/>
    <property type="match status" value="1"/>
</dbReference>
<accession>A0ABV2D256</accession>
<proteinExistence type="predicted"/>
<comment type="caution">
    <text evidence="1">The sequence shown here is derived from an EMBL/GenBank/DDBJ whole genome shotgun (WGS) entry which is preliminary data.</text>
</comment>
<name>A0ABV2D256_9SPHN</name>
<dbReference type="InterPro" id="IPR011006">
    <property type="entry name" value="CheY-like_superfamily"/>
</dbReference>
<evidence type="ECO:0000313" key="1">
    <source>
        <dbReference type="EMBL" id="MET1755945.1"/>
    </source>
</evidence>
<sequence length="121" mass="13076">MALLLIEDQSLQTAIRFALDIDGIESRVCTDLPQVPSQADLKNACLVIDQGQDGSETLRTLRRVRALNIELPVIVLVSTPPKLLSDAISQLGAVIIKKPLLGDELAQTIRALTAEPPTRAL</sequence>
<reference evidence="1 2" key="1">
    <citation type="submission" date="2024-07" db="EMBL/GenBank/DDBJ databases">
        <title>Novosphingobium kalidii RD2P27.</title>
        <authorList>
            <person name="Sun J.-Q."/>
        </authorList>
    </citation>
    <scope>NUCLEOTIDE SEQUENCE [LARGE SCALE GENOMIC DNA]</scope>
    <source>
        <strain evidence="1 2">RD2P27</strain>
    </source>
</reference>
<dbReference type="RefSeq" id="WP_353984438.1">
    <property type="nucleotide sequence ID" value="NZ_JBEWLY010000017.1"/>
</dbReference>
<organism evidence="1 2">
    <name type="scientific">Novosphingobium kalidii</name>
    <dbReference type="NCBI Taxonomy" id="3230299"/>
    <lineage>
        <taxon>Bacteria</taxon>
        <taxon>Pseudomonadati</taxon>
        <taxon>Pseudomonadota</taxon>
        <taxon>Alphaproteobacteria</taxon>
        <taxon>Sphingomonadales</taxon>
        <taxon>Sphingomonadaceae</taxon>
        <taxon>Novosphingobium</taxon>
    </lineage>
</organism>
<dbReference type="Gene3D" id="3.40.50.2300">
    <property type="match status" value="1"/>
</dbReference>